<dbReference type="Proteomes" id="UP001596043">
    <property type="component" value="Unassembled WGS sequence"/>
</dbReference>
<sequence length="136" mass="15889">MPIEFDHITAPSKNLEASIAFYKKIGMTLIEVEPKHHAHFENKEHHTIFTVYYNTKRPEKEVIIYFEVTHIEWLEVRFREPASPTGRSKNFVKTAITASWGGNELHLKDPDGNYVILYQKNQVENIPPWQTATHES</sequence>
<evidence type="ECO:0000313" key="3">
    <source>
        <dbReference type="Proteomes" id="UP001596043"/>
    </source>
</evidence>
<evidence type="ECO:0000259" key="1">
    <source>
        <dbReference type="PROSITE" id="PS51819"/>
    </source>
</evidence>
<reference evidence="3" key="1">
    <citation type="journal article" date="2019" name="Int. J. Syst. Evol. Microbiol.">
        <title>The Global Catalogue of Microorganisms (GCM) 10K type strain sequencing project: providing services to taxonomists for standard genome sequencing and annotation.</title>
        <authorList>
            <consortium name="The Broad Institute Genomics Platform"/>
            <consortium name="The Broad Institute Genome Sequencing Center for Infectious Disease"/>
            <person name="Wu L."/>
            <person name="Ma J."/>
        </authorList>
    </citation>
    <scope>NUCLEOTIDE SEQUENCE [LARGE SCALE GENOMIC DNA]</scope>
    <source>
        <strain evidence="3">YJ-61-S</strain>
    </source>
</reference>
<proteinExistence type="predicted"/>
<dbReference type="RefSeq" id="WP_379980495.1">
    <property type="nucleotide sequence ID" value="NZ_JBHSFV010000010.1"/>
</dbReference>
<dbReference type="InterPro" id="IPR037523">
    <property type="entry name" value="VOC_core"/>
</dbReference>
<protein>
    <submittedName>
        <fullName evidence="2">VOC family protein</fullName>
    </submittedName>
</protein>
<dbReference type="PROSITE" id="PS51819">
    <property type="entry name" value="VOC"/>
    <property type="match status" value="1"/>
</dbReference>
<organism evidence="2 3">
    <name type="scientific">Dokdonia ponticola</name>
    <dbReference type="NCBI Taxonomy" id="2041041"/>
    <lineage>
        <taxon>Bacteria</taxon>
        <taxon>Pseudomonadati</taxon>
        <taxon>Bacteroidota</taxon>
        <taxon>Flavobacteriia</taxon>
        <taxon>Flavobacteriales</taxon>
        <taxon>Flavobacteriaceae</taxon>
        <taxon>Dokdonia</taxon>
    </lineage>
</organism>
<name>A0ABV9HYW6_9FLAO</name>
<dbReference type="InterPro" id="IPR004360">
    <property type="entry name" value="Glyas_Fos-R_dOase_dom"/>
</dbReference>
<dbReference type="Pfam" id="PF00903">
    <property type="entry name" value="Glyoxalase"/>
    <property type="match status" value="1"/>
</dbReference>
<gene>
    <name evidence="2" type="ORF">ACFO3O_15720</name>
</gene>
<accession>A0ABV9HYW6</accession>
<comment type="caution">
    <text evidence="2">The sequence shown here is derived from an EMBL/GenBank/DDBJ whole genome shotgun (WGS) entry which is preliminary data.</text>
</comment>
<evidence type="ECO:0000313" key="2">
    <source>
        <dbReference type="EMBL" id="MFC4635357.1"/>
    </source>
</evidence>
<keyword evidence="3" id="KW-1185">Reference proteome</keyword>
<dbReference type="Gene3D" id="3.10.180.10">
    <property type="entry name" value="2,3-Dihydroxybiphenyl 1,2-Dioxygenase, domain 1"/>
    <property type="match status" value="1"/>
</dbReference>
<dbReference type="CDD" id="cd06587">
    <property type="entry name" value="VOC"/>
    <property type="match status" value="1"/>
</dbReference>
<dbReference type="EMBL" id="JBHSFV010000010">
    <property type="protein sequence ID" value="MFC4635357.1"/>
    <property type="molecule type" value="Genomic_DNA"/>
</dbReference>
<dbReference type="SUPFAM" id="SSF54593">
    <property type="entry name" value="Glyoxalase/Bleomycin resistance protein/Dihydroxybiphenyl dioxygenase"/>
    <property type="match status" value="1"/>
</dbReference>
<feature type="domain" description="VOC" evidence="1">
    <location>
        <begin position="4"/>
        <end position="120"/>
    </location>
</feature>
<dbReference type="InterPro" id="IPR029068">
    <property type="entry name" value="Glyas_Bleomycin-R_OHBP_Dase"/>
</dbReference>